<accession>C0QEK1</accession>
<dbReference type="PANTHER" id="PTHR39962">
    <property type="entry name" value="BLL4848 PROTEIN"/>
    <property type="match status" value="1"/>
</dbReference>
<dbReference type="InterPro" id="IPR053174">
    <property type="entry name" value="LpxI"/>
</dbReference>
<sequence>MKIGLIAGGGQFPLLFAKKAKIKGYEIHAVAYVNEASTDLSDHVDTIQWMHLGQVGRMLTFFKRQEIAQAVMLGSVKKTRIFTDIKPDLKALAFIARMGHTHDDSILRAFADLLESQGVTIKPSTFLLPELVSPRGCWTKRRPGRSEKKDIRTGWRIAREIGRLDVGQAIVIGNGTVLAVEAADGTDATIRRGGLLGGGGSVLVKLCKPGQDRRFDLPSTGVETIQAMVDSGVSVLVLEAERSISFDREQMTALADEHGIAIVAMAEDEFQ</sequence>
<organism evidence="3 4">
    <name type="scientific">Desulforapulum autotrophicum (strain ATCC 43914 / DSM 3382 / VKM B-1955 / HRM2)</name>
    <name type="common">Desulfobacterium autotrophicum</name>
    <dbReference type="NCBI Taxonomy" id="177437"/>
    <lineage>
        <taxon>Bacteria</taxon>
        <taxon>Pseudomonadati</taxon>
        <taxon>Thermodesulfobacteriota</taxon>
        <taxon>Desulfobacteria</taxon>
        <taxon>Desulfobacterales</taxon>
        <taxon>Desulfobacteraceae</taxon>
        <taxon>Desulforapulum</taxon>
    </lineage>
</organism>
<dbReference type="eggNOG" id="COG3494">
    <property type="taxonomic scope" value="Bacteria"/>
</dbReference>
<dbReference type="KEGG" id="dat:HRM2_22450"/>
<dbReference type="InterPro" id="IPR043167">
    <property type="entry name" value="LpxI_C_sf"/>
</dbReference>
<dbReference type="Gene3D" id="3.40.140.80">
    <property type="match status" value="1"/>
</dbReference>
<evidence type="ECO:0000313" key="3">
    <source>
        <dbReference type="EMBL" id="ACN15343.1"/>
    </source>
</evidence>
<dbReference type="EMBL" id="CP001087">
    <property type="protein sequence ID" value="ACN15343.1"/>
    <property type="molecule type" value="Genomic_DNA"/>
</dbReference>
<dbReference type="InterPro" id="IPR010415">
    <property type="entry name" value="LpxI_C"/>
</dbReference>
<dbReference type="Proteomes" id="UP000000442">
    <property type="component" value="Chromosome"/>
</dbReference>
<dbReference type="STRING" id="177437.HRM2_22450"/>
<dbReference type="Gene3D" id="3.40.50.20">
    <property type="match status" value="1"/>
</dbReference>
<dbReference type="OrthoDB" id="9789836at2"/>
<feature type="domain" description="LpxI C-terminal" evidence="1">
    <location>
        <begin position="134"/>
        <end position="263"/>
    </location>
</feature>
<name>C0QEK1_DESAH</name>
<evidence type="ECO:0000259" key="1">
    <source>
        <dbReference type="Pfam" id="PF06230"/>
    </source>
</evidence>
<evidence type="ECO:0008006" key="5">
    <source>
        <dbReference type="Google" id="ProtNLM"/>
    </source>
</evidence>
<dbReference type="Pfam" id="PF17930">
    <property type="entry name" value="LpxI_N"/>
    <property type="match status" value="1"/>
</dbReference>
<dbReference type="AlphaFoldDB" id="C0QEK1"/>
<feature type="domain" description="LpxI N-terminal" evidence="2">
    <location>
        <begin position="2"/>
        <end position="131"/>
    </location>
</feature>
<evidence type="ECO:0000313" key="4">
    <source>
        <dbReference type="Proteomes" id="UP000000442"/>
    </source>
</evidence>
<keyword evidence="4" id="KW-1185">Reference proteome</keyword>
<dbReference type="Pfam" id="PF06230">
    <property type="entry name" value="LpxI_C"/>
    <property type="match status" value="1"/>
</dbReference>
<protein>
    <recommendedName>
        <fullName evidence="5">DUF1009 domain-containing protein</fullName>
    </recommendedName>
</protein>
<dbReference type="InterPro" id="IPR041255">
    <property type="entry name" value="LpxI_N"/>
</dbReference>
<dbReference type="PANTHER" id="PTHR39962:SF1">
    <property type="entry name" value="LPXI FAMILY PROTEIN"/>
    <property type="match status" value="1"/>
</dbReference>
<dbReference type="HOGENOM" id="CLU_085042_0_0_7"/>
<dbReference type="RefSeq" id="WP_015904112.1">
    <property type="nucleotide sequence ID" value="NC_012108.1"/>
</dbReference>
<gene>
    <name evidence="3" type="ordered locus">HRM2_22450</name>
</gene>
<proteinExistence type="predicted"/>
<evidence type="ECO:0000259" key="2">
    <source>
        <dbReference type="Pfam" id="PF17930"/>
    </source>
</evidence>
<reference evidence="3 4" key="1">
    <citation type="journal article" date="2009" name="Environ. Microbiol.">
        <title>Genome sequence of Desulfobacterium autotrophicum HRM2, a marine sulfate reducer oxidizing organic carbon completely to carbon dioxide.</title>
        <authorList>
            <person name="Strittmatter A.W."/>
            <person name="Liesegang H."/>
            <person name="Rabus R."/>
            <person name="Decker I."/>
            <person name="Amann J."/>
            <person name="Andres S."/>
            <person name="Henne A."/>
            <person name="Fricke W.F."/>
            <person name="Martinez-Arias R."/>
            <person name="Bartels D."/>
            <person name="Goesmann A."/>
            <person name="Krause L."/>
            <person name="Puehler A."/>
            <person name="Klenk H.P."/>
            <person name="Richter M."/>
            <person name="Schuler M."/>
            <person name="Gloeckner F.O."/>
            <person name="Meyerdierks A."/>
            <person name="Gottschalk G."/>
            <person name="Amann R."/>
        </authorList>
    </citation>
    <scope>NUCLEOTIDE SEQUENCE [LARGE SCALE GENOMIC DNA]</scope>
    <source>
        <strain evidence="4">ATCC 43914 / DSM 3382 / HRM2</strain>
    </source>
</reference>